<protein>
    <submittedName>
        <fullName evidence="1">Nonstructural protein NS4</fullName>
    </submittedName>
</protein>
<evidence type="ECO:0000313" key="1">
    <source>
        <dbReference type="EMBL" id="QWE80480.1"/>
    </source>
</evidence>
<accession>A0A8E8U6U3</accession>
<sequence>MEYDSNMTCLKEFKHLERLRWELESVYPEADPEWYEEQIELLGAMKNQRRHHVDQLLPQGAYYPQEREMLVKTMLRQRIGVLKMVIEEILQVTQLAKNWERGEMHRKLTTTETLAKSMQRVMFGETWDYTPRLYQEALIEEARPRKRAQEMPSTSDPKRWC</sequence>
<dbReference type="EMBL" id="MW809647">
    <property type="protein sequence ID" value="QWE80480.1"/>
    <property type="molecule type" value="Genomic_RNA"/>
</dbReference>
<gene>
    <name evidence="1" type="primary">NS4</name>
</gene>
<name>A0A8E8U6U3_9REOV</name>
<organism evidence="1">
    <name type="scientific">Corriparta virus</name>
    <dbReference type="NCBI Taxonomy" id="40053"/>
    <lineage>
        <taxon>Viruses</taxon>
        <taxon>Riboviria</taxon>
        <taxon>Orthornavirae</taxon>
        <taxon>Duplornaviricota</taxon>
        <taxon>Resentoviricetes</taxon>
        <taxon>Reovirales</taxon>
        <taxon>Sedoreoviridae</taxon>
        <taxon>Orbivirus</taxon>
        <taxon>Orbivirus alphamitchellense</taxon>
    </lineage>
</organism>
<reference evidence="1" key="1">
    <citation type="submission" date="2021-03" db="EMBL/GenBank/DDBJ databases">
        <title>New orbiviruses detected in biting midges and mosquitoes from the Zambezi region, Namibia.</title>
        <authorList>
            <person name="Guggemos H.D."/>
            <person name="Fendt M."/>
            <person name="Hermanns K."/>
            <person name="Hieke C."/>
            <person name="Heyde V."/>
            <person name="Mfune J.K.E."/>
            <person name="Borgemeister C."/>
            <person name="Junglen S."/>
        </authorList>
    </citation>
    <scope>NUCLEOTIDE SEQUENCE</scope>
    <source>
        <strain evidence="1">MP416-NA-2018</strain>
    </source>
</reference>
<proteinExistence type="predicted"/>